<dbReference type="AlphaFoldDB" id="A0A1C7CJU3"/>
<comment type="caution">
    <text evidence="2">The sequence shown here is derived from an EMBL/GenBank/DDBJ whole genome shotgun (WGS) entry which is preliminary data.</text>
</comment>
<dbReference type="EMBL" id="AASWOY010000090">
    <property type="protein sequence ID" value="EFH6651634.1"/>
    <property type="molecule type" value="Genomic_DNA"/>
</dbReference>
<reference evidence="2 3" key="1">
    <citation type="submission" date="2019-11" db="EMBL/GenBank/DDBJ databases">
        <authorList>
            <consortium name="GenomeTrakr network: Whole genome sequencing for foodborne pathogen traceback"/>
        </authorList>
    </citation>
    <scope>NUCLEOTIDE SEQUENCE [LARGE SCALE GENOMIC DNA]</scope>
    <source>
        <strain evidence="2 3">PSU-2072</strain>
    </source>
</reference>
<feature type="region of interest" description="Disordered" evidence="1">
    <location>
        <begin position="1"/>
        <end position="49"/>
    </location>
</feature>
<accession>A0A1C7CJU3</accession>
<organism evidence="2 3">
    <name type="scientific">Escherichia coli</name>
    <dbReference type="NCBI Taxonomy" id="562"/>
    <lineage>
        <taxon>Bacteria</taxon>
        <taxon>Pseudomonadati</taxon>
        <taxon>Pseudomonadota</taxon>
        <taxon>Gammaproteobacteria</taxon>
        <taxon>Enterobacterales</taxon>
        <taxon>Enterobacteriaceae</taxon>
        <taxon>Escherichia</taxon>
    </lineage>
</organism>
<dbReference type="RefSeq" id="WP_001290368.1">
    <property type="nucleotide sequence ID" value="NZ_BFKY01000082.1"/>
</dbReference>
<gene>
    <name evidence="2" type="ORF">GNW61_23370</name>
</gene>
<name>A0A1C7CJU3_ECOLX</name>
<protein>
    <recommendedName>
        <fullName evidence="4">Mu-like prophage FluMu N-terminal domain-containing protein</fullName>
    </recommendedName>
</protein>
<evidence type="ECO:0000256" key="1">
    <source>
        <dbReference type="SAM" id="MobiDB-lite"/>
    </source>
</evidence>
<sequence length="103" mass="10808">MSEKAGTKGAKAAKNSAAQENPAPLADVIVADGQANEPRPAEDPVTVQGDAPVRLNVRAVSENGFWRCGRFWSHAGEDVAVTAAVATRLMAEPNLIVREAEKG</sequence>
<feature type="compositionally biased region" description="Low complexity" evidence="1">
    <location>
        <begin position="7"/>
        <end position="18"/>
    </location>
</feature>
<evidence type="ECO:0000313" key="2">
    <source>
        <dbReference type="EMBL" id="EFH6651634.1"/>
    </source>
</evidence>
<evidence type="ECO:0000313" key="3">
    <source>
        <dbReference type="Proteomes" id="UP000530628"/>
    </source>
</evidence>
<evidence type="ECO:0008006" key="4">
    <source>
        <dbReference type="Google" id="ProtNLM"/>
    </source>
</evidence>
<dbReference type="SUPFAM" id="SSF160059">
    <property type="entry name" value="PriA/YqbF domain"/>
    <property type="match status" value="1"/>
</dbReference>
<proteinExistence type="predicted"/>
<dbReference type="Proteomes" id="UP000530628">
    <property type="component" value="Unassembled WGS sequence"/>
</dbReference>